<dbReference type="SUPFAM" id="SSF52540">
    <property type="entry name" value="P-loop containing nucleoside triphosphate hydrolases"/>
    <property type="match status" value="1"/>
</dbReference>
<evidence type="ECO:0000256" key="6">
    <source>
        <dbReference type="SAM" id="Coils"/>
    </source>
</evidence>
<dbReference type="EMBL" id="JBBNAE010000007">
    <property type="protein sequence ID" value="KAK9108685.1"/>
    <property type="molecule type" value="Genomic_DNA"/>
</dbReference>
<feature type="compositionally biased region" description="Basic and acidic residues" evidence="7">
    <location>
        <begin position="394"/>
        <end position="412"/>
    </location>
</feature>
<accession>A0AAP0NJH8</accession>
<keyword evidence="2" id="KW-0547">Nucleotide-binding</keyword>
<evidence type="ECO:0000256" key="7">
    <source>
        <dbReference type="SAM" id="MobiDB-lite"/>
    </source>
</evidence>
<dbReference type="GO" id="GO:0005524">
    <property type="term" value="F:ATP binding"/>
    <property type="evidence" value="ECO:0007669"/>
    <property type="project" value="UniProtKB-KW"/>
</dbReference>
<protein>
    <recommendedName>
        <fullName evidence="8">Kinesin motor domain-containing protein</fullName>
    </recommendedName>
</protein>
<keyword evidence="6" id="KW-0175">Coiled coil</keyword>
<feature type="region of interest" description="Disordered" evidence="7">
    <location>
        <begin position="392"/>
        <end position="413"/>
    </location>
</feature>
<sequence length="522" mass="58882">MMRRTTATTNSNSQSSRSQCIINIRGSCEVIDSEVETTQLGDAVLTIVDLAGAEREKKTGNQGMRLQESNFINNTSLVFGSCLRALLEHQKNPKKPLLKHFQNSLLTRYLRDYLEGKKRMTLILTVKSGSYDYLDTSFLLRQASPLMKIRYINYAGEPNLKRHINTFPRVEQPKRRKFGDHDANVVDEMKRARSNCQPIGKELQQVDALKVSGSPKGTDLVEINGSARLKECHDELPAFGRNEEVMQKFSRALWNVLKQYKEKLEEAENEVQSLKRSFEEKNAQCLKLEIELNHKKSCCCSHHKHSSEPSSDLEGNKDAELAVQLSTNHEANDASEVCKEKIINVTDGESNFPNTDVKVERCKISKSFPRMELDSNILRDLTNEVGLDNSTDFITDHSQTESSFGHENRPSMEQKTLYSEEALSCLPVPSKEEAQHTDVQNDSEREGDHRSPCRDANAVTAKPRRRLLPASALLLSEMNSLNLEDENEKAKGNRGGRKLGSGKVGQTQGSIYLLRMLNGVRL</sequence>
<evidence type="ECO:0000256" key="2">
    <source>
        <dbReference type="ARBA" id="ARBA00022741"/>
    </source>
</evidence>
<dbReference type="InterPro" id="IPR027640">
    <property type="entry name" value="Kinesin-like_fam"/>
</dbReference>
<feature type="domain" description="Kinesin motor" evidence="8">
    <location>
        <begin position="1"/>
        <end position="149"/>
    </location>
</feature>
<evidence type="ECO:0000259" key="8">
    <source>
        <dbReference type="PROSITE" id="PS50067"/>
    </source>
</evidence>
<comment type="caution">
    <text evidence="5">Lacks conserved residue(s) required for the propagation of feature annotation.</text>
</comment>
<evidence type="ECO:0000256" key="5">
    <source>
        <dbReference type="PROSITE-ProRule" id="PRU00283"/>
    </source>
</evidence>
<dbReference type="InterPro" id="IPR036961">
    <property type="entry name" value="Kinesin_motor_dom_sf"/>
</dbReference>
<dbReference type="GO" id="GO:0005874">
    <property type="term" value="C:microtubule"/>
    <property type="evidence" value="ECO:0007669"/>
    <property type="project" value="UniProtKB-KW"/>
</dbReference>
<evidence type="ECO:0000313" key="9">
    <source>
        <dbReference type="EMBL" id="KAK9108685.1"/>
    </source>
</evidence>
<feature type="region of interest" description="Disordered" evidence="7">
    <location>
        <begin position="430"/>
        <end position="458"/>
    </location>
</feature>
<feature type="compositionally biased region" description="Basic and acidic residues" evidence="7">
    <location>
        <begin position="442"/>
        <end position="453"/>
    </location>
</feature>
<dbReference type="GO" id="GO:0007018">
    <property type="term" value="P:microtubule-based movement"/>
    <property type="evidence" value="ECO:0007669"/>
    <property type="project" value="InterPro"/>
</dbReference>
<keyword evidence="4" id="KW-0505">Motor protein</keyword>
<evidence type="ECO:0000313" key="10">
    <source>
        <dbReference type="Proteomes" id="UP001417504"/>
    </source>
</evidence>
<dbReference type="InterPro" id="IPR027417">
    <property type="entry name" value="P-loop_NTPase"/>
</dbReference>
<dbReference type="GO" id="GO:0003777">
    <property type="term" value="F:microtubule motor activity"/>
    <property type="evidence" value="ECO:0007669"/>
    <property type="project" value="InterPro"/>
</dbReference>
<keyword evidence="10" id="KW-1185">Reference proteome</keyword>
<dbReference type="Gene3D" id="3.40.850.10">
    <property type="entry name" value="Kinesin motor domain"/>
    <property type="match status" value="1"/>
</dbReference>
<dbReference type="GO" id="GO:0005871">
    <property type="term" value="C:kinesin complex"/>
    <property type="evidence" value="ECO:0007669"/>
    <property type="project" value="TreeGrafter"/>
</dbReference>
<dbReference type="GO" id="GO:0008017">
    <property type="term" value="F:microtubule binding"/>
    <property type="evidence" value="ECO:0007669"/>
    <property type="project" value="InterPro"/>
</dbReference>
<evidence type="ECO:0000256" key="3">
    <source>
        <dbReference type="ARBA" id="ARBA00022840"/>
    </source>
</evidence>
<dbReference type="PROSITE" id="PS50067">
    <property type="entry name" value="KINESIN_MOTOR_2"/>
    <property type="match status" value="1"/>
</dbReference>
<reference evidence="9 10" key="1">
    <citation type="submission" date="2024-01" db="EMBL/GenBank/DDBJ databases">
        <title>Genome assemblies of Stephania.</title>
        <authorList>
            <person name="Yang L."/>
        </authorList>
    </citation>
    <scope>NUCLEOTIDE SEQUENCE [LARGE SCALE GENOMIC DNA]</scope>
    <source>
        <strain evidence="9">QJT</strain>
        <tissue evidence="9">Leaf</tissue>
    </source>
</reference>
<proteinExistence type="inferred from homology"/>
<comment type="similarity">
    <text evidence="5">Belongs to the TRAFAC class myosin-kinesin ATPase superfamily. Kinesin family.</text>
</comment>
<dbReference type="Proteomes" id="UP001417504">
    <property type="component" value="Unassembled WGS sequence"/>
</dbReference>
<dbReference type="AlphaFoldDB" id="A0AAP0NJH8"/>
<evidence type="ECO:0000256" key="1">
    <source>
        <dbReference type="ARBA" id="ARBA00022701"/>
    </source>
</evidence>
<dbReference type="PRINTS" id="PR00380">
    <property type="entry name" value="KINESINHEAVY"/>
</dbReference>
<dbReference type="Pfam" id="PF00225">
    <property type="entry name" value="Kinesin"/>
    <property type="match status" value="1"/>
</dbReference>
<feature type="region of interest" description="Disordered" evidence="7">
    <location>
        <begin position="485"/>
        <end position="504"/>
    </location>
</feature>
<dbReference type="PANTHER" id="PTHR24115:SF1008">
    <property type="entry name" value="KINESIN-LIKE PROTEIN SUBITO"/>
    <property type="match status" value="1"/>
</dbReference>
<keyword evidence="1" id="KW-0493">Microtubule</keyword>
<gene>
    <name evidence="9" type="ORF">Sjap_016745</name>
</gene>
<evidence type="ECO:0000256" key="4">
    <source>
        <dbReference type="ARBA" id="ARBA00023175"/>
    </source>
</evidence>
<keyword evidence="3" id="KW-0067">ATP-binding</keyword>
<name>A0AAP0NJH8_9MAGN</name>
<feature type="coiled-coil region" evidence="6">
    <location>
        <begin position="250"/>
        <end position="291"/>
    </location>
</feature>
<comment type="caution">
    <text evidence="9">The sequence shown here is derived from an EMBL/GenBank/DDBJ whole genome shotgun (WGS) entry which is preliminary data.</text>
</comment>
<dbReference type="GO" id="GO:0005634">
    <property type="term" value="C:nucleus"/>
    <property type="evidence" value="ECO:0007669"/>
    <property type="project" value="TreeGrafter"/>
</dbReference>
<dbReference type="PANTHER" id="PTHR24115">
    <property type="entry name" value="KINESIN-RELATED"/>
    <property type="match status" value="1"/>
</dbReference>
<organism evidence="9 10">
    <name type="scientific">Stephania japonica</name>
    <dbReference type="NCBI Taxonomy" id="461633"/>
    <lineage>
        <taxon>Eukaryota</taxon>
        <taxon>Viridiplantae</taxon>
        <taxon>Streptophyta</taxon>
        <taxon>Embryophyta</taxon>
        <taxon>Tracheophyta</taxon>
        <taxon>Spermatophyta</taxon>
        <taxon>Magnoliopsida</taxon>
        <taxon>Ranunculales</taxon>
        <taxon>Menispermaceae</taxon>
        <taxon>Menispermoideae</taxon>
        <taxon>Cissampelideae</taxon>
        <taxon>Stephania</taxon>
    </lineage>
</organism>
<dbReference type="InterPro" id="IPR001752">
    <property type="entry name" value="Kinesin_motor_dom"/>
</dbReference>
<dbReference type="GO" id="GO:0016887">
    <property type="term" value="F:ATP hydrolysis activity"/>
    <property type="evidence" value="ECO:0007669"/>
    <property type="project" value="TreeGrafter"/>
</dbReference>